<name>A0A7V9AD62_9BACT</name>
<gene>
    <name evidence="2" type="ORF">H0921_17270</name>
</gene>
<dbReference type="EMBL" id="JACEFB010000022">
    <property type="protein sequence ID" value="MBA2227913.1"/>
    <property type="molecule type" value="Genomic_DNA"/>
</dbReference>
<dbReference type="InterPro" id="IPR000600">
    <property type="entry name" value="ROK"/>
</dbReference>
<dbReference type="SUPFAM" id="SSF53067">
    <property type="entry name" value="Actin-like ATPase domain"/>
    <property type="match status" value="1"/>
</dbReference>
<accession>A0A7V9AD62</accession>
<evidence type="ECO:0000313" key="3">
    <source>
        <dbReference type="Proteomes" id="UP000542342"/>
    </source>
</evidence>
<dbReference type="Gene3D" id="3.30.420.40">
    <property type="match status" value="2"/>
</dbReference>
<proteinExistence type="inferred from homology"/>
<sequence length="316" mass="33022">MYLGIEIGGTKLQVGLGDGAGQLLALWRGTVVPAEGSAGILRQLQGAIPQVLAQMGVAAHQLRAAGIGFGGPTDDASQTVITSHQIAGWDHFPLAAWLRDLLGGVPAVLCNDADVAGLAEATYGTGRGLSPLFYMTIGSGIGGGLILNGTIYRGAGQGAAEIGHVPVNERGEELEAVASGWGLASQARRRLERGEPSLLTEMVQGDWSQVTGRHVTEAAARGDALAQSVLDTALDALAFALDLVIRLLCPRRIVIGGGVSLLGEERLFQPLRQRLQARVFPPFRGLTDIVPAQLGEEVVVHGAIALARQLWESSRA</sequence>
<dbReference type="AlphaFoldDB" id="A0A7V9AD62"/>
<comment type="similarity">
    <text evidence="1">Belongs to the ROK (NagC/XylR) family.</text>
</comment>
<comment type="caution">
    <text evidence="2">The sequence shown here is derived from an EMBL/GenBank/DDBJ whole genome shotgun (WGS) entry which is preliminary data.</text>
</comment>
<dbReference type="InterPro" id="IPR043129">
    <property type="entry name" value="ATPase_NBD"/>
</dbReference>
<dbReference type="Proteomes" id="UP000542342">
    <property type="component" value="Unassembled WGS sequence"/>
</dbReference>
<keyword evidence="3" id="KW-1185">Reference proteome</keyword>
<dbReference type="InterPro" id="IPR049874">
    <property type="entry name" value="ROK_cs"/>
</dbReference>
<dbReference type="PANTHER" id="PTHR18964:SF149">
    <property type="entry name" value="BIFUNCTIONAL UDP-N-ACETYLGLUCOSAMINE 2-EPIMERASE_N-ACETYLMANNOSAMINE KINASE"/>
    <property type="match status" value="1"/>
</dbReference>
<reference evidence="2 3" key="1">
    <citation type="submission" date="2020-07" db="EMBL/GenBank/DDBJ databases">
        <title>Thermogemmata thermophila gen. nov., sp. nov., a novel moderate thermophilic planctomycete from a Kamchatka hot spring.</title>
        <authorList>
            <person name="Elcheninov A.G."/>
            <person name="Podosokorskaya O.A."/>
            <person name="Kovaleva O.L."/>
            <person name="Novikov A."/>
            <person name="Bonch-Osmolovskaya E.A."/>
            <person name="Toshchakov S.V."/>
            <person name="Kublanov I.V."/>
        </authorList>
    </citation>
    <scope>NUCLEOTIDE SEQUENCE [LARGE SCALE GENOMIC DNA]</scope>
    <source>
        <strain evidence="2 3">2918</strain>
    </source>
</reference>
<dbReference type="PROSITE" id="PS01125">
    <property type="entry name" value="ROK"/>
    <property type="match status" value="1"/>
</dbReference>
<evidence type="ECO:0000313" key="2">
    <source>
        <dbReference type="EMBL" id="MBA2227913.1"/>
    </source>
</evidence>
<dbReference type="Pfam" id="PF00480">
    <property type="entry name" value="ROK"/>
    <property type="match status" value="1"/>
</dbReference>
<dbReference type="PANTHER" id="PTHR18964">
    <property type="entry name" value="ROK (REPRESSOR, ORF, KINASE) FAMILY"/>
    <property type="match status" value="1"/>
</dbReference>
<dbReference type="RefSeq" id="WP_194539776.1">
    <property type="nucleotide sequence ID" value="NZ_JACEFB010000022.1"/>
</dbReference>
<organism evidence="2 3">
    <name type="scientific">Thermogemmata fonticola</name>
    <dbReference type="NCBI Taxonomy" id="2755323"/>
    <lineage>
        <taxon>Bacteria</taxon>
        <taxon>Pseudomonadati</taxon>
        <taxon>Planctomycetota</taxon>
        <taxon>Planctomycetia</taxon>
        <taxon>Gemmatales</taxon>
        <taxon>Gemmataceae</taxon>
        <taxon>Thermogemmata</taxon>
    </lineage>
</organism>
<evidence type="ECO:0000256" key="1">
    <source>
        <dbReference type="ARBA" id="ARBA00006479"/>
    </source>
</evidence>
<protein>
    <submittedName>
        <fullName evidence="2">ROK family protein</fullName>
    </submittedName>
</protein>